<dbReference type="Proteomes" id="UP000035740">
    <property type="component" value="Unassembled WGS sequence"/>
</dbReference>
<evidence type="ECO:0000313" key="3">
    <source>
        <dbReference type="EMBL" id="KMS93916.1"/>
    </source>
</evidence>
<accession>A0A0J8AYX6</accession>
<keyword evidence="2" id="KW-1133">Transmembrane helix</keyword>
<keyword evidence="2" id="KW-0812">Transmembrane</keyword>
<name>A0A0J8AYX6_BETVV</name>
<evidence type="ECO:0000256" key="1">
    <source>
        <dbReference type="SAM" id="MobiDB-lite"/>
    </source>
</evidence>
<keyword evidence="2" id="KW-0472">Membrane</keyword>
<sequence length="132" mass="14551">TAIGDVIINLAPKLTEALRERRRVLHIPGQWLHIEHPDAQGKQLGDVHVEMWALAKNEAEAAPVGEGQNHPNRDPFLAPPSRKPPPWAVGSRLLNTLELFSKRKNVLMAICCLLIAVPLVVPLIFGKLSSIL</sequence>
<feature type="transmembrane region" description="Helical" evidence="2">
    <location>
        <begin position="106"/>
        <end position="125"/>
    </location>
</feature>
<proteinExistence type="predicted"/>
<dbReference type="AlphaFoldDB" id="A0A0J8AYX6"/>
<dbReference type="Gramene" id="KMS93916">
    <property type="protein sequence ID" value="KMS93916"/>
    <property type="gene ID" value="BVRB_026630"/>
</dbReference>
<gene>
    <name evidence="3" type="ORF">BVRB_026630</name>
</gene>
<organism evidence="3 4">
    <name type="scientific">Beta vulgaris subsp. vulgaris</name>
    <name type="common">Beet</name>
    <dbReference type="NCBI Taxonomy" id="3555"/>
    <lineage>
        <taxon>Eukaryota</taxon>
        <taxon>Viridiplantae</taxon>
        <taxon>Streptophyta</taxon>
        <taxon>Embryophyta</taxon>
        <taxon>Tracheophyta</taxon>
        <taxon>Spermatophyta</taxon>
        <taxon>Magnoliopsida</taxon>
        <taxon>eudicotyledons</taxon>
        <taxon>Gunneridae</taxon>
        <taxon>Pentapetalae</taxon>
        <taxon>Caryophyllales</taxon>
        <taxon>Chenopodiaceae</taxon>
        <taxon>Betoideae</taxon>
        <taxon>Beta</taxon>
    </lineage>
</organism>
<feature type="region of interest" description="Disordered" evidence="1">
    <location>
        <begin position="60"/>
        <end position="83"/>
    </location>
</feature>
<feature type="non-terminal residue" evidence="3">
    <location>
        <position position="1"/>
    </location>
</feature>
<evidence type="ECO:0000256" key="2">
    <source>
        <dbReference type="SAM" id="Phobius"/>
    </source>
</evidence>
<dbReference type="OrthoDB" id="270970at2759"/>
<keyword evidence="4" id="KW-1185">Reference proteome</keyword>
<reference evidence="3 4" key="1">
    <citation type="journal article" date="2014" name="Nature">
        <title>The genome of the recently domesticated crop plant sugar beet (Beta vulgaris).</title>
        <authorList>
            <person name="Dohm J.C."/>
            <person name="Minoche A.E."/>
            <person name="Holtgrawe D."/>
            <person name="Capella-Gutierrez S."/>
            <person name="Zakrzewski F."/>
            <person name="Tafer H."/>
            <person name="Rupp O."/>
            <person name="Sorensen T.R."/>
            <person name="Stracke R."/>
            <person name="Reinhardt R."/>
            <person name="Goesmann A."/>
            <person name="Kraft T."/>
            <person name="Schulz B."/>
            <person name="Stadler P.F."/>
            <person name="Schmidt T."/>
            <person name="Gabaldon T."/>
            <person name="Lehrach H."/>
            <person name="Weisshaar B."/>
            <person name="Himmelbauer H."/>
        </authorList>
    </citation>
    <scope>NUCLEOTIDE SEQUENCE [LARGE SCALE GENOMIC DNA]</scope>
    <source>
        <tissue evidence="3">Taproot</tissue>
    </source>
</reference>
<protein>
    <submittedName>
        <fullName evidence="3">Uncharacterized protein</fullName>
    </submittedName>
</protein>
<evidence type="ECO:0000313" key="4">
    <source>
        <dbReference type="Proteomes" id="UP000035740"/>
    </source>
</evidence>
<dbReference type="EMBL" id="KQ097718">
    <property type="protein sequence ID" value="KMS93916.1"/>
    <property type="molecule type" value="Genomic_DNA"/>
</dbReference>